<sequence length="592" mass="67525">MNIKEIIQNKLAEIIETVFQIDDVNQRNNLTLDVQQNKTEFEGDFTIVTFPLVKILKRSPDAIAVELGDAFATQSDFVESYNVVKGFLNLKIKNNFFLDNFNSVQQNFDKKEAKNQTVMVEYSSPNTNKPLHLGHIRNNLLGYSVAQILKEDGYNVIKTQIINDRGIHICKSMLAWQKSGNHETPESTNLKGDKLVGNYYVAFDKEYKKEIADLVEKGYEEEVAKKQAPMILEAQKMLLDWEKGDKTVKNLWAEMNSWVYAGFAQTYKRLGVDFDQVQYESDTYLLGKDLIQEGLTKGVLYQKEDGSVWCDLSEEGLDHKLLLRGDGTSVYMTQDLGTAVQRFKETSIQKLIYTVGNEQDYHFDVLFKILKKLGYDWAENLFHLSYGMVELPAGKMKSREGTVVDADDLMQEMYETAKEKAQELGKLETLSEEDKEKSYETVGLGALKYFMLKVDPKKKMLFNPAESIDFAGNTGPFIQYTYARIQSLLAKADYKKTAVSDYELNASEKELVMNLSNFKEVVSRAAETLSPALVANYVYEVVKSYNSFYQNNPILNQENENAKNFRLELSELTGKTIKKGLELLGIGTVNRM</sequence>
<dbReference type="Pfam" id="PF03485">
    <property type="entry name" value="Arg_tRNA_synt_N"/>
    <property type="match status" value="1"/>
</dbReference>
<evidence type="ECO:0000259" key="12">
    <source>
        <dbReference type="SMART" id="SM01016"/>
    </source>
</evidence>
<organism evidence="13 14">
    <name type="scientific">Kaistella flava</name>
    <name type="common">ex Peng et al. 2021</name>
    <dbReference type="NCBI Taxonomy" id="2038776"/>
    <lineage>
        <taxon>Bacteria</taxon>
        <taxon>Pseudomonadati</taxon>
        <taxon>Bacteroidota</taxon>
        <taxon>Flavobacteriia</taxon>
        <taxon>Flavobacteriales</taxon>
        <taxon>Weeksellaceae</taxon>
        <taxon>Chryseobacterium group</taxon>
        <taxon>Kaistella</taxon>
    </lineage>
</organism>
<evidence type="ECO:0000256" key="1">
    <source>
        <dbReference type="ARBA" id="ARBA00005594"/>
    </source>
</evidence>
<dbReference type="SUPFAM" id="SSF55190">
    <property type="entry name" value="Arginyl-tRNA synthetase (ArgRS), N-terminal 'additional' domain"/>
    <property type="match status" value="1"/>
</dbReference>
<evidence type="ECO:0000256" key="4">
    <source>
        <dbReference type="ARBA" id="ARBA00022741"/>
    </source>
</evidence>
<dbReference type="InterPro" id="IPR036695">
    <property type="entry name" value="Arg-tRNA-synth_N_sf"/>
</dbReference>
<evidence type="ECO:0000256" key="10">
    <source>
        <dbReference type="RuleBase" id="RU363038"/>
    </source>
</evidence>
<dbReference type="Pfam" id="PF05746">
    <property type="entry name" value="DALR_1"/>
    <property type="match status" value="1"/>
</dbReference>
<dbReference type="EC" id="6.1.1.19" evidence="9"/>
<comment type="subunit">
    <text evidence="9">Monomer.</text>
</comment>
<dbReference type="KEGG" id="kfa:Q73A0000_13965"/>
<evidence type="ECO:0000256" key="2">
    <source>
        <dbReference type="ARBA" id="ARBA00022490"/>
    </source>
</evidence>
<feature type="short sequence motif" description="'HIGH' region" evidence="9">
    <location>
        <begin position="125"/>
        <end position="135"/>
    </location>
</feature>
<dbReference type="HAMAP" id="MF_00123">
    <property type="entry name" value="Arg_tRNA_synth"/>
    <property type="match status" value="1"/>
</dbReference>
<keyword evidence="5 9" id="KW-0067">ATP-binding</keyword>
<dbReference type="InterPro" id="IPR001412">
    <property type="entry name" value="aa-tRNA-synth_I_CS"/>
</dbReference>
<dbReference type="SMART" id="SM00836">
    <property type="entry name" value="DALR_1"/>
    <property type="match status" value="1"/>
</dbReference>
<dbReference type="PROSITE" id="PS00178">
    <property type="entry name" value="AA_TRNA_LIGASE_I"/>
    <property type="match status" value="1"/>
</dbReference>
<dbReference type="InterPro" id="IPR008909">
    <property type="entry name" value="DALR_anticod-bd"/>
</dbReference>
<dbReference type="NCBIfam" id="TIGR00456">
    <property type="entry name" value="argS"/>
    <property type="match status" value="1"/>
</dbReference>
<evidence type="ECO:0000256" key="8">
    <source>
        <dbReference type="ARBA" id="ARBA00049339"/>
    </source>
</evidence>
<feature type="domain" description="Arginyl tRNA synthetase N-terminal" evidence="12">
    <location>
        <begin position="5"/>
        <end position="92"/>
    </location>
</feature>
<feature type="domain" description="DALR anticodon binding" evidence="11">
    <location>
        <begin position="478"/>
        <end position="592"/>
    </location>
</feature>
<evidence type="ECO:0000256" key="7">
    <source>
        <dbReference type="ARBA" id="ARBA00023146"/>
    </source>
</evidence>
<dbReference type="SMART" id="SM01016">
    <property type="entry name" value="Arg_tRNA_synt_N"/>
    <property type="match status" value="1"/>
</dbReference>
<evidence type="ECO:0000313" key="13">
    <source>
        <dbReference type="EMBL" id="QOW11387.1"/>
    </source>
</evidence>
<accession>A0A7M2YAT6</accession>
<keyword evidence="2 9" id="KW-0963">Cytoplasm</keyword>
<name>A0A7M2YAT6_9FLAO</name>
<gene>
    <name evidence="9" type="primary">argS</name>
    <name evidence="13" type="ORF">Q73A0000_13965</name>
</gene>
<comment type="catalytic activity">
    <reaction evidence="8 9">
        <text>tRNA(Arg) + L-arginine + ATP = L-arginyl-tRNA(Arg) + AMP + diphosphate</text>
        <dbReference type="Rhea" id="RHEA:20301"/>
        <dbReference type="Rhea" id="RHEA-COMP:9658"/>
        <dbReference type="Rhea" id="RHEA-COMP:9673"/>
        <dbReference type="ChEBI" id="CHEBI:30616"/>
        <dbReference type="ChEBI" id="CHEBI:32682"/>
        <dbReference type="ChEBI" id="CHEBI:33019"/>
        <dbReference type="ChEBI" id="CHEBI:78442"/>
        <dbReference type="ChEBI" id="CHEBI:78513"/>
        <dbReference type="ChEBI" id="CHEBI:456215"/>
        <dbReference type="EC" id="6.1.1.19"/>
    </reaction>
</comment>
<comment type="similarity">
    <text evidence="1 9 10">Belongs to the class-I aminoacyl-tRNA synthetase family.</text>
</comment>
<dbReference type="GO" id="GO:0005524">
    <property type="term" value="F:ATP binding"/>
    <property type="evidence" value="ECO:0007669"/>
    <property type="project" value="UniProtKB-UniRule"/>
</dbReference>
<dbReference type="Gene3D" id="1.10.730.10">
    <property type="entry name" value="Isoleucyl-tRNA Synthetase, Domain 1"/>
    <property type="match status" value="1"/>
</dbReference>
<keyword evidence="7 9" id="KW-0030">Aminoacyl-tRNA synthetase</keyword>
<comment type="subcellular location">
    <subcellularLocation>
        <location evidence="9">Cytoplasm</location>
    </subcellularLocation>
</comment>
<keyword evidence="3 9" id="KW-0436">Ligase</keyword>
<keyword evidence="6 9" id="KW-0648">Protein biosynthesis</keyword>
<evidence type="ECO:0000313" key="14">
    <source>
        <dbReference type="Proteomes" id="UP000594195"/>
    </source>
</evidence>
<dbReference type="SUPFAM" id="SSF47323">
    <property type="entry name" value="Anticodon-binding domain of a subclass of class I aminoacyl-tRNA synthetases"/>
    <property type="match status" value="1"/>
</dbReference>
<evidence type="ECO:0000259" key="11">
    <source>
        <dbReference type="SMART" id="SM00836"/>
    </source>
</evidence>
<reference evidence="13 14" key="1">
    <citation type="submission" date="2019-05" db="EMBL/GenBank/DDBJ databases">
        <title>Chryseobacterium sp. isolated from King George Island, maritime Antarctica.</title>
        <authorList>
            <person name="Peng X."/>
        </authorList>
    </citation>
    <scope>NUCLEOTIDE SEQUENCE [LARGE SCALE GENOMIC DNA]</scope>
    <source>
        <strain evidence="13 14">7-3A</strain>
    </source>
</reference>
<dbReference type="GO" id="GO:0004814">
    <property type="term" value="F:arginine-tRNA ligase activity"/>
    <property type="evidence" value="ECO:0007669"/>
    <property type="project" value="UniProtKB-UniRule"/>
</dbReference>
<dbReference type="EMBL" id="CP040442">
    <property type="protein sequence ID" value="QOW11387.1"/>
    <property type="molecule type" value="Genomic_DNA"/>
</dbReference>
<dbReference type="Proteomes" id="UP000594195">
    <property type="component" value="Chromosome"/>
</dbReference>
<dbReference type="Gene3D" id="3.30.1360.70">
    <property type="entry name" value="Arginyl tRNA synthetase N-terminal domain"/>
    <property type="match status" value="1"/>
</dbReference>
<dbReference type="InterPro" id="IPR035684">
    <property type="entry name" value="ArgRS_core"/>
</dbReference>
<evidence type="ECO:0000256" key="9">
    <source>
        <dbReference type="HAMAP-Rule" id="MF_00123"/>
    </source>
</evidence>
<dbReference type="Pfam" id="PF00750">
    <property type="entry name" value="tRNA-synt_1d"/>
    <property type="match status" value="1"/>
</dbReference>
<evidence type="ECO:0000256" key="3">
    <source>
        <dbReference type="ARBA" id="ARBA00022598"/>
    </source>
</evidence>
<protein>
    <recommendedName>
        <fullName evidence="9">Arginine--tRNA ligase</fullName>
        <ecNumber evidence="9">6.1.1.19</ecNumber>
    </recommendedName>
    <alternativeName>
        <fullName evidence="9">Arginyl-tRNA synthetase</fullName>
        <shortName evidence="9">ArgRS</shortName>
    </alternativeName>
</protein>
<evidence type="ECO:0000256" key="5">
    <source>
        <dbReference type="ARBA" id="ARBA00022840"/>
    </source>
</evidence>
<dbReference type="Gene3D" id="3.40.50.620">
    <property type="entry name" value="HUPs"/>
    <property type="match status" value="1"/>
</dbReference>
<dbReference type="PANTHER" id="PTHR11956:SF5">
    <property type="entry name" value="ARGININE--TRNA LIGASE, CYTOPLASMIC"/>
    <property type="match status" value="1"/>
</dbReference>
<dbReference type="AlphaFoldDB" id="A0A7M2YAT6"/>
<dbReference type="InterPro" id="IPR009080">
    <property type="entry name" value="tRNAsynth_Ia_anticodon-bd"/>
</dbReference>
<dbReference type="PANTHER" id="PTHR11956">
    <property type="entry name" value="ARGINYL-TRNA SYNTHETASE"/>
    <property type="match status" value="1"/>
</dbReference>
<proteinExistence type="inferred from homology"/>
<dbReference type="GO" id="GO:0006420">
    <property type="term" value="P:arginyl-tRNA aminoacylation"/>
    <property type="evidence" value="ECO:0007669"/>
    <property type="project" value="UniProtKB-UniRule"/>
</dbReference>
<dbReference type="GO" id="GO:0005737">
    <property type="term" value="C:cytoplasm"/>
    <property type="evidence" value="ECO:0007669"/>
    <property type="project" value="UniProtKB-SubCell"/>
</dbReference>
<dbReference type="RefSeq" id="WP_193811571.1">
    <property type="nucleotide sequence ID" value="NZ_CP040442.1"/>
</dbReference>
<dbReference type="FunFam" id="1.10.730.10:FF:000006">
    <property type="entry name" value="Arginyl-tRNA synthetase 2, mitochondrial"/>
    <property type="match status" value="1"/>
</dbReference>
<dbReference type="SUPFAM" id="SSF52374">
    <property type="entry name" value="Nucleotidylyl transferase"/>
    <property type="match status" value="1"/>
</dbReference>
<dbReference type="InterPro" id="IPR014729">
    <property type="entry name" value="Rossmann-like_a/b/a_fold"/>
</dbReference>
<evidence type="ECO:0000256" key="6">
    <source>
        <dbReference type="ARBA" id="ARBA00022917"/>
    </source>
</evidence>
<keyword evidence="14" id="KW-1185">Reference proteome</keyword>
<dbReference type="PRINTS" id="PR01038">
    <property type="entry name" value="TRNASYNTHARG"/>
</dbReference>
<dbReference type="InterPro" id="IPR005148">
    <property type="entry name" value="Arg-tRNA-synth_N"/>
</dbReference>
<dbReference type="InterPro" id="IPR001278">
    <property type="entry name" value="Arg-tRNA-ligase"/>
</dbReference>
<keyword evidence="4 9" id="KW-0547">Nucleotide-binding</keyword>